<accession>A0AAV1S879</accession>
<feature type="compositionally biased region" description="Polar residues" evidence="1">
    <location>
        <begin position="73"/>
        <end position="83"/>
    </location>
</feature>
<feature type="region of interest" description="Disordered" evidence="1">
    <location>
        <begin position="43"/>
        <end position="86"/>
    </location>
</feature>
<proteinExistence type="predicted"/>
<evidence type="ECO:0000313" key="3">
    <source>
        <dbReference type="Proteomes" id="UP001314170"/>
    </source>
</evidence>
<organism evidence="2 3">
    <name type="scientific">Dovyalis caffra</name>
    <dbReference type="NCBI Taxonomy" id="77055"/>
    <lineage>
        <taxon>Eukaryota</taxon>
        <taxon>Viridiplantae</taxon>
        <taxon>Streptophyta</taxon>
        <taxon>Embryophyta</taxon>
        <taxon>Tracheophyta</taxon>
        <taxon>Spermatophyta</taxon>
        <taxon>Magnoliopsida</taxon>
        <taxon>eudicotyledons</taxon>
        <taxon>Gunneridae</taxon>
        <taxon>Pentapetalae</taxon>
        <taxon>rosids</taxon>
        <taxon>fabids</taxon>
        <taxon>Malpighiales</taxon>
        <taxon>Salicaceae</taxon>
        <taxon>Flacourtieae</taxon>
        <taxon>Dovyalis</taxon>
    </lineage>
</organism>
<comment type="caution">
    <text evidence="2">The sequence shown here is derived from an EMBL/GenBank/DDBJ whole genome shotgun (WGS) entry which is preliminary data.</text>
</comment>
<gene>
    <name evidence="2" type="ORF">DCAF_LOCUS20352</name>
</gene>
<dbReference type="EMBL" id="CAWUPB010001173">
    <property type="protein sequence ID" value="CAK7347664.1"/>
    <property type="molecule type" value="Genomic_DNA"/>
</dbReference>
<name>A0AAV1S879_9ROSI</name>
<feature type="compositionally biased region" description="Polar residues" evidence="1">
    <location>
        <begin position="43"/>
        <end position="55"/>
    </location>
</feature>
<evidence type="ECO:0000313" key="2">
    <source>
        <dbReference type="EMBL" id="CAK7347664.1"/>
    </source>
</evidence>
<sequence length="139" mass="15544">MIGPIYGWTMLIAEVAKIVLNGRSSAAGWRQIWSRLIEVLSQPPSSSKHLQTSAATIEPPYSPLEHGKRRLTKSSQNAKQDNAASAEDRLRLRNCIKIDGKPCIKHQEIDLIERLQYWACKEAKRASGNNSKPAHTKEA</sequence>
<keyword evidence="3" id="KW-1185">Reference proteome</keyword>
<protein>
    <submittedName>
        <fullName evidence="2">Uncharacterized protein</fullName>
    </submittedName>
</protein>
<reference evidence="2 3" key="1">
    <citation type="submission" date="2024-01" db="EMBL/GenBank/DDBJ databases">
        <authorList>
            <person name="Waweru B."/>
        </authorList>
    </citation>
    <scope>NUCLEOTIDE SEQUENCE [LARGE SCALE GENOMIC DNA]</scope>
</reference>
<dbReference type="AlphaFoldDB" id="A0AAV1S879"/>
<evidence type="ECO:0000256" key="1">
    <source>
        <dbReference type="SAM" id="MobiDB-lite"/>
    </source>
</evidence>
<dbReference type="Proteomes" id="UP001314170">
    <property type="component" value="Unassembled WGS sequence"/>
</dbReference>